<organism evidence="1">
    <name type="scientific">Amblyomma tuberculatum</name>
    <dbReference type="NCBI Taxonomy" id="48802"/>
    <lineage>
        <taxon>Eukaryota</taxon>
        <taxon>Metazoa</taxon>
        <taxon>Ecdysozoa</taxon>
        <taxon>Arthropoda</taxon>
        <taxon>Chelicerata</taxon>
        <taxon>Arachnida</taxon>
        <taxon>Acari</taxon>
        <taxon>Parasitiformes</taxon>
        <taxon>Ixodida</taxon>
        <taxon>Ixodoidea</taxon>
        <taxon>Ixodidae</taxon>
        <taxon>Amblyomminae</taxon>
        <taxon>Amblyomma</taxon>
    </lineage>
</organism>
<dbReference type="AlphaFoldDB" id="A0A6M2E2X8"/>
<sequence>MPTRTRVSMLALPVMRPMLGVRADSLSLLSFFRFPRRILTGQRNAMTAAKQQVRKRCARSRLTPASQFSCGSFPPENLTQPCHSRCGSATVRGHNTRSAALIGPYCTDGRTRLTASKQLFLSRHSRKFLA</sequence>
<accession>A0A6M2E2X8</accession>
<name>A0A6M2E2X8_9ACAR</name>
<protein>
    <submittedName>
        <fullName evidence="1">Uncharacterized protein</fullName>
    </submittedName>
</protein>
<reference evidence="1" key="1">
    <citation type="submission" date="2019-12" db="EMBL/GenBank/DDBJ databases">
        <title>The sialotranscriptome of the gopher-tortoise tick, Amblyomma tuberculatum.</title>
        <authorList>
            <person name="Karim S."/>
            <person name="Andersen J."/>
            <person name="Kumar D."/>
            <person name="Adamson S."/>
            <person name="Ennen J."/>
            <person name="Qualis C.P."/>
            <person name="Ribeiro J.M.C."/>
        </authorList>
    </citation>
    <scope>NUCLEOTIDE SEQUENCE</scope>
    <source>
        <strain evidence="1">Removed</strain>
        <tissue evidence="1">Salivary glands</tissue>
    </source>
</reference>
<dbReference type="EMBL" id="GIDH01000836">
    <property type="protein sequence ID" value="NOV52779.1"/>
    <property type="molecule type" value="Transcribed_RNA"/>
</dbReference>
<evidence type="ECO:0000313" key="1">
    <source>
        <dbReference type="EMBL" id="NOV52779.1"/>
    </source>
</evidence>
<proteinExistence type="predicted"/>